<name>A0ACC2GVK7_DALPE</name>
<proteinExistence type="predicted"/>
<protein>
    <submittedName>
        <fullName evidence="1">Uncharacterized protein</fullName>
    </submittedName>
</protein>
<gene>
    <name evidence="1" type="ORF">DPEC_G00096850</name>
</gene>
<comment type="caution">
    <text evidence="1">The sequence shown here is derived from an EMBL/GenBank/DDBJ whole genome shotgun (WGS) entry which is preliminary data.</text>
</comment>
<dbReference type="EMBL" id="CM055735">
    <property type="protein sequence ID" value="KAJ8007696.1"/>
    <property type="molecule type" value="Genomic_DNA"/>
</dbReference>
<accession>A0ACC2GVK7</accession>
<organism evidence="1 2">
    <name type="scientific">Dallia pectoralis</name>
    <name type="common">Alaska blackfish</name>
    <dbReference type="NCBI Taxonomy" id="75939"/>
    <lineage>
        <taxon>Eukaryota</taxon>
        <taxon>Metazoa</taxon>
        <taxon>Chordata</taxon>
        <taxon>Craniata</taxon>
        <taxon>Vertebrata</taxon>
        <taxon>Euteleostomi</taxon>
        <taxon>Actinopterygii</taxon>
        <taxon>Neopterygii</taxon>
        <taxon>Teleostei</taxon>
        <taxon>Protacanthopterygii</taxon>
        <taxon>Esociformes</taxon>
        <taxon>Umbridae</taxon>
        <taxon>Dallia</taxon>
    </lineage>
</organism>
<sequence length="135" mass="14860">MLALCLVLVLLIKACHPVSLRYARLGEHLTLKCTNPDSIETSWLYLLLLCCLGTALGLCVILITVLTCVLYKINTSNGRHHQPSGPAVSSHNQAVVVDTLHYAALNVDQKKCMVHKERNATDRDTVYSKTGTETD</sequence>
<evidence type="ECO:0000313" key="2">
    <source>
        <dbReference type="Proteomes" id="UP001157502"/>
    </source>
</evidence>
<reference evidence="1" key="1">
    <citation type="submission" date="2021-05" db="EMBL/GenBank/DDBJ databases">
        <authorList>
            <person name="Pan Q."/>
            <person name="Jouanno E."/>
            <person name="Zahm M."/>
            <person name="Klopp C."/>
            <person name="Cabau C."/>
            <person name="Louis A."/>
            <person name="Berthelot C."/>
            <person name="Parey E."/>
            <person name="Roest Crollius H."/>
            <person name="Montfort J."/>
            <person name="Robinson-Rechavi M."/>
            <person name="Bouchez O."/>
            <person name="Lampietro C."/>
            <person name="Lopez Roques C."/>
            <person name="Donnadieu C."/>
            <person name="Postlethwait J."/>
            <person name="Bobe J."/>
            <person name="Dillon D."/>
            <person name="Chandos A."/>
            <person name="von Hippel F."/>
            <person name="Guiguen Y."/>
        </authorList>
    </citation>
    <scope>NUCLEOTIDE SEQUENCE</scope>
    <source>
        <strain evidence="1">YG-Jan2019</strain>
    </source>
</reference>
<evidence type="ECO:0000313" key="1">
    <source>
        <dbReference type="EMBL" id="KAJ8007696.1"/>
    </source>
</evidence>
<dbReference type="Proteomes" id="UP001157502">
    <property type="component" value="Chromosome 8"/>
</dbReference>
<keyword evidence="2" id="KW-1185">Reference proteome</keyword>